<keyword evidence="2" id="KW-1185">Reference proteome</keyword>
<dbReference type="PROSITE" id="PS01032">
    <property type="entry name" value="PPM_1"/>
    <property type="match status" value="1"/>
</dbReference>
<comment type="caution">
    <text evidence="1">The sequence shown here is derived from an EMBL/GenBank/DDBJ whole genome shotgun (WGS) entry which is preliminary data.</text>
</comment>
<protein>
    <submittedName>
        <fullName evidence="1">Uncharacterized protein</fullName>
    </submittedName>
</protein>
<proteinExistence type="predicted"/>
<dbReference type="InterPro" id="IPR000222">
    <property type="entry name" value="PP2C_BS"/>
</dbReference>
<reference evidence="1 2" key="1">
    <citation type="submission" date="2023-12" db="EMBL/GenBank/DDBJ databases">
        <title>A high-quality genome assembly for Dillenia turbinata (Dilleniales).</title>
        <authorList>
            <person name="Chanderbali A."/>
        </authorList>
    </citation>
    <scope>NUCLEOTIDE SEQUENCE [LARGE SCALE GENOMIC DNA]</scope>
    <source>
        <strain evidence="1">LSX21</strain>
        <tissue evidence="1">Leaf</tissue>
    </source>
</reference>
<accession>A0AAN8ZF74</accession>
<dbReference type="InterPro" id="IPR036457">
    <property type="entry name" value="PPM-type-like_dom_sf"/>
</dbReference>
<sequence>MSNAIAPTVPYLTLPIPASHFQSHREASLSQGRERGELNLIDGDGLLWHTHLKPHASGDFSIAVSQDFISPSATYVGVYDGHGGPASSPLPSSPQLLNPDPNPSQLTTFNLVGLGGENVIRKAFDNTEKEFMKMVKSSLRLRRSDLWLVQFRMTCCMWRILETSKAVLGRRVSDYRRGNAVVAGRLSTDHNVGVEEVRKEAEALHPDDAYIMLSNHGVCASRESFKYTLIIKNLYRLNCSYLLLFEAAKRREIRYDDIKKMEKGARGHFHDDITVI</sequence>
<gene>
    <name evidence="1" type="ORF">RJ641_032117</name>
</gene>
<dbReference type="Gene3D" id="3.60.40.10">
    <property type="entry name" value="PPM-type phosphatase domain"/>
    <property type="match status" value="1"/>
</dbReference>
<dbReference type="SUPFAM" id="SSF81606">
    <property type="entry name" value="PP2C-like"/>
    <property type="match status" value="1"/>
</dbReference>
<dbReference type="EMBL" id="JBAMMX010000006">
    <property type="protein sequence ID" value="KAK6938609.1"/>
    <property type="molecule type" value="Genomic_DNA"/>
</dbReference>
<organism evidence="1 2">
    <name type="scientific">Dillenia turbinata</name>
    <dbReference type="NCBI Taxonomy" id="194707"/>
    <lineage>
        <taxon>Eukaryota</taxon>
        <taxon>Viridiplantae</taxon>
        <taxon>Streptophyta</taxon>
        <taxon>Embryophyta</taxon>
        <taxon>Tracheophyta</taxon>
        <taxon>Spermatophyta</taxon>
        <taxon>Magnoliopsida</taxon>
        <taxon>eudicotyledons</taxon>
        <taxon>Gunneridae</taxon>
        <taxon>Pentapetalae</taxon>
        <taxon>Dilleniales</taxon>
        <taxon>Dilleniaceae</taxon>
        <taxon>Dillenia</taxon>
    </lineage>
</organism>
<dbReference type="Proteomes" id="UP001370490">
    <property type="component" value="Unassembled WGS sequence"/>
</dbReference>
<evidence type="ECO:0000313" key="1">
    <source>
        <dbReference type="EMBL" id="KAK6938609.1"/>
    </source>
</evidence>
<evidence type="ECO:0000313" key="2">
    <source>
        <dbReference type="Proteomes" id="UP001370490"/>
    </source>
</evidence>
<dbReference type="AlphaFoldDB" id="A0AAN8ZF74"/>
<dbReference type="GO" id="GO:0043169">
    <property type="term" value="F:cation binding"/>
    <property type="evidence" value="ECO:0007669"/>
    <property type="project" value="InterPro"/>
</dbReference>
<feature type="non-terminal residue" evidence="1">
    <location>
        <position position="276"/>
    </location>
</feature>
<name>A0AAN8ZF74_9MAGN</name>